<dbReference type="PRINTS" id="PR00007">
    <property type="entry name" value="COMPLEMNTC1Q"/>
</dbReference>
<dbReference type="RefSeq" id="XP_028261653.1">
    <property type="nucleotide sequence ID" value="XM_028405852.1"/>
</dbReference>
<dbReference type="SUPFAM" id="SSF57997">
    <property type="entry name" value="Tropomyosin"/>
    <property type="match status" value="1"/>
</dbReference>
<proteinExistence type="predicted"/>
<dbReference type="OrthoDB" id="6154955at2759"/>
<keyword evidence="2" id="KW-0964">Secreted</keyword>
<dbReference type="Gene3D" id="1.20.5.340">
    <property type="match status" value="1"/>
</dbReference>
<dbReference type="FunCoup" id="A0A6P7I773">
    <property type="interactions" value="12"/>
</dbReference>
<reference evidence="8" key="1">
    <citation type="submission" date="2025-08" db="UniProtKB">
        <authorList>
            <consortium name="RefSeq"/>
        </authorList>
    </citation>
    <scope>IDENTIFICATION</scope>
</reference>
<dbReference type="InterPro" id="IPR001073">
    <property type="entry name" value="C1q_dom"/>
</dbReference>
<dbReference type="PANTHER" id="PTHR22923:SF102">
    <property type="entry name" value="CEREBELLIN 13-RELATED"/>
    <property type="match status" value="1"/>
</dbReference>
<feature type="region of interest" description="Disordered" evidence="4">
    <location>
        <begin position="60"/>
        <end position="123"/>
    </location>
</feature>
<feature type="domain" description="C1q" evidence="6">
    <location>
        <begin position="137"/>
        <end position="270"/>
    </location>
</feature>
<evidence type="ECO:0000259" key="6">
    <source>
        <dbReference type="PROSITE" id="PS50871"/>
    </source>
</evidence>
<evidence type="ECO:0000256" key="3">
    <source>
        <dbReference type="ARBA" id="ARBA00022729"/>
    </source>
</evidence>
<dbReference type="SMART" id="SM00110">
    <property type="entry name" value="C1Q"/>
    <property type="match status" value="1"/>
</dbReference>
<dbReference type="PROSITE" id="PS50871">
    <property type="entry name" value="C1Q"/>
    <property type="match status" value="1"/>
</dbReference>
<evidence type="ECO:0000313" key="7">
    <source>
        <dbReference type="Proteomes" id="UP000515145"/>
    </source>
</evidence>
<dbReference type="InterPro" id="IPR008983">
    <property type="entry name" value="Tumour_necrosis_fac-like_dom"/>
</dbReference>
<evidence type="ECO:0000256" key="4">
    <source>
        <dbReference type="SAM" id="MobiDB-lite"/>
    </source>
</evidence>
<evidence type="ECO:0000256" key="5">
    <source>
        <dbReference type="SAM" id="SignalP"/>
    </source>
</evidence>
<feature type="signal peptide" evidence="5">
    <location>
        <begin position="1"/>
        <end position="18"/>
    </location>
</feature>
<dbReference type="PANTHER" id="PTHR22923">
    <property type="entry name" value="CEREBELLIN-RELATED"/>
    <property type="match status" value="1"/>
</dbReference>
<dbReference type="SUPFAM" id="SSF49842">
    <property type="entry name" value="TNF-like"/>
    <property type="match status" value="1"/>
</dbReference>
<dbReference type="GeneID" id="114435889"/>
<name>A0A6P7I773_9TELE</name>
<dbReference type="Pfam" id="PF00386">
    <property type="entry name" value="C1q"/>
    <property type="match status" value="1"/>
</dbReference>
<dbReference type="InParanoid" id="A0A6P7I773"/>
<evidence type="ECO:0000256" key="1">
    <source>
        <dbReference type="ARBA" id="ARBA00004613"/>
    </source>
</evidence>
<protein>
    <submittedName>
        <fullName evidence="8">Uncharacterized protein LOC114435889 isoform X1</fullName>
    </submittedName>
</protein>
<comment type="subcellular location">
    <subcellularLocation>
        <location evidence="1">Secreted</location>
    </subcellularLocation>
</comment>
<organism evidence="7 8">
    <name type="scientific">Parambassis ranga</name>
    <name type="common">Indian glassy fish</name>
    <dbReference type="NCBI Taxonomy" id="210632"/>
    <lineage>
        <taxon>Eukaryota</taxon>
        <taxon>Metazoa</taxon>
        <taxon>Chordata</taxon>
        <taxon>Craniata</taxon>
        <taxon>Vertebrata</taxon>
        <taxon>Euteleostomi</taxon>
        <taxon>Actinopterygii</taxon>
        <taxon>Neopterygii</taxon>
        <taxon>Teleostei</taxon>
        <taxon>Neoteleostei</taxon>
        <taxon>Acanthomorphata</taxon>
        <taxon>Ovalentaria</taxon>
        <taxon>Ambassidae</taxon>
        <taxon>Parambassis</taxon>
    </lineage>
</organism>
<dbReference type="AlphaFoldDB" id="A0A6P7I773"/>
<feature type="chain" id="PRO_5027774722" evidence="5">
    <location>
        <begin position="19"/>
        <end position="270"/>
    </location>
</feature>
<evidence type="ECO:0000256" key="2">
    <source>
        <dbReference type="ARBA" id="ARBA00022525"/>
    </source>
</evidence>
<keyword evidence="7" id="KW-1185">Reference proteome</keyword>
<dbReference type="InterPro" id="IPR050822">
    <property type="entry name" value="Cerebellin_Synaptic_Org"/>
</dbReference>
<gene>
    <name evidence="8" type="primary">LOC114435889</name>
</gene>
<dbReference type="Gene3D" id="2.60.120.40">
    <property type="match status" value="1"/>
</dbReference>
<dbReference type="GO" id="GO:0005576">
    <property type="term" value="C:extracellular region"/>
    <property type="evidence" value="ECO:0007669"/>
    <property type="project" value="UniProtKB-SubCell"/>
</dbReference>
<evidence type="ECO:0000313" key="8">
    <source>
        <dbReference type="RefSeq" id="XP_028261653.1"/>
    </source>
</evidence>
<dbReference type="Proteomes" id="UP000515145">
    <property type="component" value="Chromosome 5"/>
</dbReference>
<accession>A0A6P7I773</accession>
<sequence length="270" mass="30625">MDFNISFFMLLFCGLTLAQNISVTMETEGISERQTYSPDMCELLKEFGAMREKLGAMETRLKNSENRLKDSETRLKDSENRLKDSETRLKDSETRMKDSETRLKDSETRLKDSETRMKDSETRLKDSETQILALRNKLSTKVVFSATTSPVGAIGPYNIDTTLVYRRVITNEGNAYNQHTGIFTAPVAGTYYFTFFYHAGGQHWVKLDLMKNSQIMVDSSDHQTVNDGADNGGNAAFLRLQRGDQVFVRMRANTHVWGEGATTFSGFLLI</sequence>
<keyword evidence="3 5" id="KW-0732">Signal</keyword>